<feature type="transmembrane region" description="Helical" evidence="1">
    <location>
        <begin position="225"/>
        <end position="244"/>
    </location>
</feature>
<dbReference type="Proteomes" id="UP000308382">
    <property type="component" value="Unassembled WGS sequence"/>
</dbReference>
<protein>
    <submittedName>
        <fullName evidence="3">Acyltransferase</fullName>
    </submittedName>
</protein>
<evidence type="ECO:0000313" key="3">
    <source>
        <dbReference type="EMBL" id="TLF46476.1"/>
    </source>
</evidence>
<dbReference type="AlphaFoldDB" id="A0A5R8MAA6"/>
<feature type="transmembrane region" description="Helical" evidence="1">
    <location>
        <begin position="194"/>
        <end position="213"/>
    </location>
</feature>
<feature type="transmembrane region" description="Helical" evidence="1">
    <location>
        <begin position="7"/>
        <end position="25"/>
    </location>
</feature>
<keyword evidence="1" id="KW-0472">Membrane</keyword>
<feature type="transmembrane region" description="Helical" evidence="1">
    <location>
        <begin position="136"/>
        <end position="156"/>
    </location>
</feature>
<name>A0A5R8MAA6_9FLAO</name>
<feature type="transmembrane region" description="Helical" evidence="1">
    <location>
        <begin position="289"/>
        <end position="308"/>
    </location>
</feature>
<dbReference type="OrthoDB" id="290051at2"/>
<dbReference type="EMBL" id="VBUK01000001">
    <property type="protein sequence ID" value="TLF46476.1"/>
    <property type="molecule type" value="Genomic_DNA"/>
</dbReference>
<evidence type="ECO:0000313" key="4">
    <source>
        <dbReference type="Proteomes" id="UP000308382"/>
    </source>
</evidence>
<proteinExistence type="predicted"/>
<accession>A0A5R8MAA6</accession>
<reference evidence="3 4" key="1">
    <citation type="journal article" date="2017" name="Int. J. Syst. Evol. Microbiol.">
        <title>Maripseudobacter aurantiacus gen. nov., sp. nov., a novel member of the family Flavobacteriaceae isolated from a sedimentation basin.</title>
        <authorList>
            <person name="Chen C."/>
            <person name="Su Y."/>
            <person name="Tao T."/>
            <person name="Fu G."/>
            <person name="Zhang C."/>
            <person name="Sun C."/>
            <person name="Zhang X."/>
            <person name="Wu M."/>
        </authorList>
    </citation>
    <scope>NUCLEOTIDE SEQUENCE [LARGE SCALE GENOMIC DNA]</scope>
    <source>
        <strain evidence="4">CDA4</strain>
    </source>
</reference>
<evidence type="ECO:0000259" key="2">
    <source>
        <dbReference type="Pfam" id="PF01757"/>
    </source>
</evidence>
<dbReference type="InterPro" id="IPR002656">
    <property type="entry name" value="Acyl_transf_3_dom"/>
</dbReference>
<feature type="transmembrane region" description="Helical" evidence="1">
    <location>
        <begin position="320"/>
        <end position="339"/>
    </location>
</feature>
<keyword evidence="3" id="KW-0012">Acyltransferase</keyword>
<keyword evidence="3" id="KW-0808">Transferase</keyword>
<keyword evidence="1" id="KW-1133">Transmembrane helix</keyword>
<gene>
    <name evidence="3" type="ORF">FEK29_01480</name>
</gene>
<feature type="transmembrane region" description="Helical" evidence="1">
    <location>
        <begin position="72"/>
        <end position="92"/>
    </location>
</feature>
<feature type="transmembrane region" description="Helical" evidence="1">
    <location>
        <begin position="163"/>
        <end position="182"/>
    </location>
</feature>
<comment type="caution">
    <text evidence="3">The sequence shown here is derived from an EMBL/GenBank/DDBJ whole genome shotgun (WGS) entry which is preliminary data.</text>
</comment>
<feature type="transmembrane region" description="Helical" evidence="1">
    <location>
        <begin position="250"/>
        <end position="268"/>
    </location>
</feature>
<dbReference type="Pfam" id="PF01757">
    <property type="entry name" value="Acyl_transf_3"/>
    <property type="match status" value="1"/>
</dbReference>
<sequence length="782" mass="91688">MNYRKDIDGLRAIAVLVVIFCHLGMGLFKGGFLGVDVFFVISGFLITYNITQKLNENKFSFKKFYLNRVKRIAPVLIVILVLLTVFNLLVLLPQPLKNYLEFLPYASIGLGNYAAANLNSGYFDAVSERYQLLHTWSLGVEEQFYLFVPLLFFLLWKIRNQKYRNGVIVLIYILSIAVSVYFVRFTEQSKSNYYLLHTRFFEIFTGSMLAVFYHKGLPVINSKKGLGLLYIISLGGMLLFSYVFDGTSLWPGLNAFWISLLTILIIFLGKEENATSWGKQFLEYPAMRFIGKISYSLYLWHWIIIATLVEIGYDVNHFSLLTKLLLLCVIMIPLSYLSWKYIENVFRYRLVFNFSASLVSWVLVPLLLAVGLYKYQELHPDTFYPKSEIDATTYQFSSKITPHLKVDNPMTKEVRAKHAGVEYLLGDYNMRRRQLERDLTISDAEVLVLANSHFHAFKNFINNQLKDKGLIGHVMHENTGFVYAFEDAKRRYQALLKGKRFVVIWVKLDNIKLNGTKMKWEKWILEEALAHGVQPIFYVPGIEMASENEARKNIYQNILFGKSANDGDNLNKLFGDIPTLEYTSTLFEDYGDSVRWVDFKPLMCYDSTCKLWLNDTFALFDKHHITRQFGYELGREFDFKYDNIFEEDWKQPPLMFNEELLEYDWVREENNNEIYHQEQGYTIKIDLADRTYQINKEYSEQDFGSMFFVHVYPEDINMLPEHRKRHKFDNLDAKGEAIISFIEKDTFFYGKNKLPDYKIKSIHLGHFKPKGDRFFDKTFDIP</sequence>
<dbReference type="PANTHER" id="PTHR23028">
    <property type="entry name" value="ACETYLTRANSFERASE"/>
    <property type="match status" value="1"/>
</dbReference>
<dbReference type="PANTHER" id="PTHR23028:SF53">
    <property type="entry name" value="ACYL_TRANSF_3 DOMAIN-CONTAINING PROTEIN"/>
    <property type="match status" value="1"/>
</dbReference>
<organism evidence="3 4">
    <name type="scientific">Maribacter aurantiacus</name>
    <dbReference type="NCBI Taxonomy" id="1882343"/>
    <lineage>
        <taxon>Bacteria</taxon>
        <taxon>Pseudomonadati</taxon>
        <taxon>Bacteroidota</taxon>
        <taxon>Flavobacteriia</taxon>
        <taxon>Flavobacteriales</taxon>
        <taxon>Flavobacteriaceae</taxon>
        <taxon>Maribacter</taxon>
    </lineage>
</organism>
<dbReference type="GO" id="GO:0016747">
    <property type="term" value="F:acyltransferase activity, transferring groups other than amino-acyl groups"/>
    <property type="evidence" value="ECO:0007669"/>
    <property type="project" value="InterPro"/>
</dbReference>
<keyword evidence="1" id="KW-0812">Transmembrane</keyword>
<dbReference type="GO" id="GO:0009103">
    <property type="term" value="P:lipopolysaccharide biosynthetic process"/>
    <property type="evidence" value="ECO:0007669"/>
    <property type="project" value="TreeGrafter"/>
</dbReference>
<dbReference type="GO" id="GO:0016020">
    <property type="term" value="C:membrane"/>
    <property type="evidence" value="ECO:0007669"/>
    <property type="project" value="TreeGrafter"/>
</dbReference>
<feature type="domain" description="Acyltransferase 3" evidence="2">
    <location>
        <begin position="5"/>
        <end position="338"/>
    </location>
</feature>
<evidence type="ECO:0000256" key="1">
    <source>
        <dbReference type="SAM" id="Phobius"/>
    </source>
</evidence>
<dbReference type="InterPro" id="IPR050879">
    <property type="entry name" value="Acyltransferase_3"/>
</dbReference>
<feature type="transmembrane region" description="Helical" evidence="1">
    <location>
        <begin position="31"/>
        <end position="51"/>
    </location>
</feature>
<keyword evidence="4" id="KW-1185">Reference proteome</keyword>
<feature type="transmembrane region" description="Helical" evidence="1">
    <location>
        <begin position="351"/>
        <end position="373"/>
    </location>
</feature>
<dbReference type="RefSeq" id="WP_138256630.1">
    <property type="nucleotide sequence ID" value="NZ_VBUK01000001.1"/>
</dbReference>